<sequence>MAAEQKGGIIELDAKLPEGMEAFDNPRRKATRFPDNPEDIDAYVNNIPLFSKARPSKDKQGDAWKMVEAIEANQDPKVKATELKNNGNECFKAGPKRWKDAITFYTQAIDEECGDARLDSVCLSNRALIHMKQKNYGKCIDDCKLAIEKNPRNPKAYLRAGQASWELGKRKEAMRWYEWTLKRAGDDFLKKNYVVNLIKKSERILEEDRKKAEEKRRRKVLKEKAEDILANAIKLRDVQITGETLNGEYKPKLDDKGCIHWPVLFMYPEFLQTDFIQDFHELRTFKDQLSLMFPPKGSSPPWDKKGAYRLSELEVFVEVKSKTAHSVRKVGIEDALAGGLTTKGNIVAGVPTFMVLSKASQYFANNFLKTHKVLS</sequence>
<dbReference type="PANTHER" id="PTHR46035:SF1">
    <property type="entry name" value="TETRATRICOPEPTIDE REPEAT PROTEIN 4"/>
    <property type="match status" value="1"/>
</dbReference>
<dbReference type="SMART" id="SM00028">
    <property type="entry name" value="TPR"/>
    <property type="match status" value="3"/>
</dbReference>
<dbReference type="Pfam" id="PF18972">
    <property type="entry name" value="Wheel"/>
    <property type="match status" value="1"/>
</dbReference>
<dbReference type="GO" id="GO:0051879">
    <property type="term" value="F:Hsp90 protein binding"/>
    <property type="evidence" value="ECO:0007669"/>
    <property type="project" value="InterPro"/>
</dbReference>
<comment type="similarity">
    <text evidence="3">Belongs to the TTC4 family.</text>
</comment>
<dbReference type="GO" id="GO:0005829">
    <property type="term" value="C:cytosol"/>
    <property type="evidence" value="ECO:0007669"/>
    <property type="project" value="TreeGrafter"/>
</dbReference>
<dbReference type="InterPro" id="IPR011990">
    <property type="entry name" value="TPR-like_helical_dom_sf"/>
</dbReference>
<dbReference type="InterPro" id="IPR044059">
    <property type="entry name" value="Csn1/TTC4_wheel"/>
</dbReference>
<keyword evidence="4" id="KW-0175">Coiled coil</keyword>
<dbReference type="GO" id="GO:0030544">
    <property type="term" value="F:Hsp70 protein binding"/>
    <property type="evidence" value="ECO:0007669"/>
    <property type="project" value="TreeGrafter"/>
</dbReference>
<name>A0A7S2X907_9EUKA</name>
<accession>A0A7S2X907</accession>
<feature type="domain" description="Cns1/TTC4 wheel" evidence="5">
    <location>
        <begin position="256"/>
        <end position="361"/>
    </location>
</feature>
<dbReference type="Pfam" id="PF00515">
    <property type="entry name" value="TPR_1"/>
    <property type="match status" value="1"/>
</dbReference>
<evidence type="ECO:0000256" key="1">
    <source>
        <dbReference type="ARBA" id="ARBA00022737"/>
    </source>
</evidence>
<dbReference type="InterPro" id="IPR019734">
    <property type="entry name" value="TPR_rpt"/>
</dbReference>
<keyword evidence="2" id="KW-0802">TPR repeat</keyword>
<proteinExistence type="inferred from homology"/>
<feature type="coiled-coil region" evidence="4">
    <location>
        <begin position="195"/>
        <end position="231"/>
    </location>
</feature>
<evidence type="ECO:0000256" key="4">
    <source>
        <dbReference type="SAM" id="Coils"/>
    </source>
</evidence>
<organism evidence="6">
    <name type="scientific">Lotharella oceanica</name>
    <dbReference type="NCBI Taxonomy" id="641309"/>
    <lineage>
        <taxon>Eukaryota</taxon>
        <taxon>Sar</taxon>
        <taxon>Rhizaria</taxon>
        <taxon>Cercozoa</taxon>
        <taxon>Chlorarachniophyceae</taxon>
        <taxon>Lotharella</taxon>
    </lineage>
</organism>
<keyword evidence="1" id="KW-0677">Repeat</keyword>
<reference evidence="6" key="1">
    <citation type="submission" date="2021-01" db="EMBL/GenBank/DDBJ databases">
        <authorList>
            <person name="Corre E."/>
            <person name="Pelletier E."/>
            <person name="Niang G."/>
            <person name="Scheremetjew M."/>
            <person name="Finn R."/>
            <person name="Kale V."/>
            <person name="Holt S."/>
            <person name="Cochrane G."/>
            <person name="Meng A."/>
            <person name="Brown T."/>
            <person name="Cohen L."/>
        </authorList>
    </citation>
    <scope>NUCLEOTIDE SEQUENCE</scope>
    <source>
        <strain evidence="6">CCMP622</strain>
    </source>
</reference>
<dbReference type="AlphaFoldDB" id="A0A7S2X907"/>
<evidence type="ECO:0000256" key="3">
    <source>
        <dbReference type="ARBA" id="ARBA00023602"/>
    </source>
</evidence>
<evidence type="ECO:0000313" key="6">
    <source>
        <dbReference type="EMBL" id="CAD9756690.1"/>
    </source>
</evidence>
<dbReference type="EMBL" id="HBHP01010258">
    <property type="protein sequence ID" value="CAD9756690.1"/>
    <property type="molecule type" value="Transcribed_RNA"/>
</dbReference>
<gene>
    <name evidence="6" type="ORF">LSP00402_LOCUS6313</name>
</gene>
<dbReference type="GO" id="GO:0006457">
    <property type="term" value="P:protein folding"/>
    <property type="evidence" value="ECO:0007669"/>
    <property type="project" value="TreeGrafter"/>
</dbReference>
<dbReference type="GO" id="GO:0005634">
    <property type="term" value="C:nucleus"/>
    <property type="evidence" value="ECO:0007669"/>
    <property type="project" value="TreeGrafter"/>
</dbReference>
<dbReference type="Gene3D" id="1.25.40.10">
    <property type="entry name" value="Tetratricopeptide repeat domain"/>
    <property type="match status" value="1"/>
</dbReference>
<dbReference type="PANTHER" id="PTHR46035">
    <property type="entry name" value="TETRATRICOPEPTIDE REPEAT PROTEIN 4"/>
    <property type="match status" value="1"/>
</dbReference>
<protein>
    <recommendedName>
        <fullName evidence="5">Cns1/TTC4 wheel domain-containing protein</fullName>
    </recommendedName>
</protein>
<evidence type="ECO:0000259" key="5">
    <source>
        <dbReference type="Pfam" id="PF18972"/>
    </source>
</evidence>
<dbReference type="SUPFAM" id="SSF48452">
    <property type="entry name" value="TPR-like"/>
    <property type="match status" value="1"/>
</dbReference>
<dbReference type="CDD" id="cd21377">
    <property type="entry name" value="CTWD_Cns1-like"/>
    <property type="match status" value="1"/>
</dbReference>
<evidence type="ECO:0000256" key="2">
    <source>
        <dbReference type="ARBA" id="ARBA00022803"/>
    </source>
</evidence>